<dbReference type="PROSITE" id="PS51450">
    <property type="entry name" value="LRR"/>
    <property type="match status" value="1"/>
</dbReference>
<evidence type="ECO:0000313" key="19">
    <source>
        <dbReference type="Proteomes" id="UP001472677"/>
    </source>
</evidence>
<evidence type="ECO:0000256" key="15">
    <source>
        <dbReference type="PROSITE-ProRule" id="PRU10141"/>
    </source>
</evidence>
<evidence type="ECO:0000259" key="17">
    <source>
        <dbReference type="PROSITE" id="PS50011"/>
    </source>
</evidence>
<keyword evidence="12 16" id="KW-0472">Membrane</keyword>
<evidence type="ECO:0000256" key="5">
    <source>
        <dbReference type="ARBA" id="ARBA00022679"/>
    </source>
</evidence>
<dbReference type="Proteomes" id="UP001472677">
    <property type="component" value="Unassembled WGS sequence"/>
</dbReference>
<protein>
    <recommendedName>
        <fullName evidence="2">non-specific serine/threonine protein kinase</fullName>
        <ecNumber evidence="2">2.7.11.1</ecNumber>
    </recommendedName>
</protein>
<dbReference type="EMBL" id="JBBPBM010000008">
    <property type="protein sequence ID" value="KAK8571838.1"/>
    <property type="molecule type" value="Genomic_DNA"/>
</dbReference>
<accession>A0ABR2F498</accession>
<evidence type="ECO:0000256" key="12">
    <source>
        <dbReference type="ARBA" id="ARBA00023136"/>
    </source>
</evidence>
<comment type="caution">
    <text evidence="18">The sequence shown here is derived from an EMBL/GenBank/DDBJ whole genome shotgun (WGS) entry which is preliminary data.</text>
</comment>
<feature type="domain" description="Protein kinase" evidence="17">
    <location>
        <begin position="1246"/>
        <end position="1521"/>
    </location>
</feature>
<keyword evidence="7" id="KW-0677">Repeat</keyword>
<dbReference type="EC" id="2.7.11.1" evidence="2"/>
<evidence type="ECO:0000256" key="6">
    <source>
        <dbReference type="ARBA" id="ARBA00022692"/>
    </source>
</evidence>
<dbReference type="InterPro" id="IPR051420">
    <property type="entry name" value="Ser_Thr_Kinases_DiverseReg"/>
</dbReference>
<evidence type="ECO:0000256" key="9">
    <source>
        <dbReference type="ARBA" id="ARBA00022777"/>
    </source>
</evidence>
<comment type="catalytic activity">
    <reaction evidence="14">
        <text>L-seryl-[protein] + ATP = O-phospho-L-seryl-[protein] + ADP + H(+)</text>
        <dbReference type="Rhea" id="RHEA:17989"/>
        <dbReference type="Rhea" id="RHEA-COMP:9863"/>
        <dbReference type="Rhea" id="RHEA-COMP:11604"/>
        <dbReference type="ChEBI" id="CHEBI:15378"/>
        <dbReference type="ChEBI" id="CHEBI:29999"/>
        <dbReference type="ChEBI" id="CHEBI:30616"/>
        <dbReference type="ChEBI" id="CHEBI:83421"/>
        <dbReference type="ChEBI" id="CHEBI:456216"/>
        <dbReference type="EC" id="2.7.11.1"/>
    </reaction>
</comment>
<dbReference type="Gene3D" id="1.10.510.10">
    <property type="entry name" value="Transferase(Phosphotransferase) domain 1"/>
    <property type="match status" value="2"/>
</dbReference>
<dbReference type="InterPro" id="IPR008266">
    <property type="entry name" value="Tyr_kinase_AS"/>
</dbReference>
<evidence type="ECO:0000256" key="3">
    <source>
        <dbReference type="ARBA" id="ARBA00022527"/>
    </source>
</evidence>
<reference evidence="18 19" key="1">
    <citation type="journal article" date="2024" name="G3 (Bethesda)">
        <title>Genome assembly of Hibiscus sabdariffa L. provides insights into metabolisms of medicinal natural products.</title>
        <authorList>
            <person name="Kim T."/>
        </authorList>
    </citation>
    <scope>NUCLEOTIDE SEQUENCE [LARGE SCALE GENOMIC DNA]</scope>
    <source>
        <strain evidence="18">TK-2024</strain>
        <tissue evidence="18">Old leaves</tissue>
    </source>
</reference>
<evidence type="ECO:0000256" key="10">
    <source>
        <dbReference type="ARBA" id="ARBA00022840"/>
    </source>
</evidence>
<comment type="subcellular location">
    <subcellularLocation>
        <location evidence="1">Membrane</location>
    </subcellularLocation>
</comment>
<evidence type="ECO:0000256" key="7">
    <source>
        <dbReference type="ARBA" id="ARBA00022737"/>
    </source>
</evidence>
<dbReference type="SMART" id="SM00365">
    <property type="entry name" value="LRR_SD22"/>
    <property type="match status" value="7"/>
</dbReference>
<dbReference type="SUPFAM" id="SSF52058">
    <property type="entry name" value="L domain-like"/>
    <property type="match status" value="3"/>
</dbReference>
<keyword evidence="10 15" id="KW-0067">ATP-binding</keyword>
<dbReference type="Pfam" id="PF23598">
    <property type="entry name" value="LRR_14"/>
    <property type="match status" value="3"/>
</dbReference>
<sequence length="1549" mass="170573">MASSLTICIILGIPWAIILVYFATTMSTADQSPLEYEAKGLVESGWWNGSYNTSQRCKWAGISCNTAGSITKIDLSDVFDVEVRDRLGKLNFSSFPNLVHLDLGGCELGGIIPPQIGDLSALKYLVLSHSYLSGELPHSLGNLTQLEFLDISGNDYISGSIPPELGRLEKLVGLYLSWTGLTGQIPPFLGNLTSLRHLHMSGNQFDEGPVPQNLWNLTGLVTLSIGQCGIVGPIPPALGQLTNLEYLSLSGNQINGSIPPEIGLLSNLVVLRLDSNMLVGSIPNTLYNLTSLKILDLGYNKLEGSIPPGIENLKNLGILSFRNNSFTDHIPQVLCHLTRLGDIDLGLNRLSGPIPSCLGNLSILRDLELHSNLLQGSIPKEIGNLRALKSLDLSQNRLTGSIPSCLGNLSHLRDLELHSNLLEGSVPPEIGNLEALASLDLSQNRLSGSIPKEIGNLEALKSLNLSRNRLNGSIPTQVGKLCRLSDLNLTFNQLSGNVPILSATRLRIIDDTNGCYRISPNPFEGNKDLSPCISSSKTSTANNSNIPLYIKIYLAIAIFSTLSVLCCLLFSRFKAKNNRVGIQPAKNGDICSIWNYDGKIAYEDIIAATEDFDFRYCIGVGGYGSVYRAQLPCGKVVALKKLHRLEAENPAFDKSFRNEIKFLTEIRHRNIVKLHGFCLHQRSMFLIYEYMEKGSLFYNLRDEVEALEMDWTKRIEIIKGMAHGICYLHHDCSPPIVHRDISSNNVLLNSSFEASVSDFGTARMLDTDSSNQTLLVGTRGYIAPELAYTMIVTEKCDVYSFGVVALETLMGKHPEELLSLLSSPTSMVNMKLIDVLDSRLQLPASQLVAQNLVHVATLVFTCLNQQPKSRPTMKEVCKEFLCRQTSLKVPLRMISLFQLMKHEIQYQEGQLSATILVSIATCMPTADRSPLESEAKALLESGWWSTTSYGNDTSRRCEWPGISCNAAGSITKIDFSDVFDVEVRDRFGKLNLSSFPNLIHLDLGGCHLGGNIPPRIGDVSALKYLALSSCDLSGELPPSLGNLAHLEFLDISYNSVHGNIPLVLCNLTNLENIDLGLNQLSGSIPSCIGNLSNLTSLDLSQNRLNGSIPSRIGKLSRLSILDLSFNQLSGSVPVLSATKLYIVNSGNGCYNISPDPFQGNIGLSPCLTSSVTNEAKNNKSPYYIEICLPVAIFSTFSILGCLYFSRFKVKNDPAGQQPAKNGDICSVWNYDGKIAYEDIIAATEDFDSRYCIGVGGYGNVYRAQLPSGKVVALKKLHRLETENPASDKSFRNEIKLMTEIRHRNIVKLHGFCLHQQSMFLIYEYMEKGSLFYNLRDEVEAVEMDWTRRIEIIKGMAHALCYLHHDCSPPIVHRDISSNNVLLNSSFQTFVADFGTARMLDLDSSNQTLLVGTPGYVAPELAYTMAVTEKCDVYSFGVVALETLIGKHPEELLSLLSSSTSLVNKKLIDFLDSRLPHPTSQLVAQNLVHVATLAFACLNPQPKSRPTMKEVCKELLCRQTSLKVPLRMISLFQLMKHEIHIQVSSETCRV</sequence>
<evidence type="ECO:0000256" key="2">
    <source>
        <dbReference type="ARBA" id="ARBA00012513"/>
    </source>
</evidence>
<feature type="binding site" evidence="15">
    <location>
        <position position="1274"/>
    </location>
    <ligand>
        <name>ATP</name>
        <dbReference type="ChEBI" id="CHEBI:30616"/>
    </ligand>
</feature>
<dbReference type="InterPro" id="IPR032675">
    <property type="entry name" value="LRR_dom_sf"/>
</dbReference>
<dbReference type="SMART" id="SM00369">
    <property type="entry name" value="LRR_TYP"/>
    <property type="match status" value="12"/>
</dbReference>
<keyword evidence="5" id="KW-0808">Transferase</keyword>
<dbReference type="InterPro" id="IPR003591">
    <property type="entry name" value="Leu-rich_rpt_typical-subtyp"/>
</dbReference>
<feature type="domain" description="Protein kinase" evidence="17">
    <location>
        <begin position="612"/>
        <end position="881"/>
    </location>
</feature>
<feature type="binding site" evidence="15">
    <location>
        <position position="640"/>
    </location>
    <ligand>
        <name>ATP</name>
        <dbReference type="ChEBI" id="CHEBI:30616"/>
    </ligand>
</feature>
<comment type="catalytic activity">
    <reaction evidence="13">
        <text>L-threonyl-[protein] + ATP = O-phospho-L-threonyl-[protein] + ADP + H(+)</text>
        <dbReference type="Rhea" id="RHEA:46608"/>
        <dbReference type="Rhea" id="RHEA-COMP:11060"/>
        <dbReference type="Rhea" id="RHEA-COMP:11605"/>
        <dbReference type="ChEBI" id="CHEBI:15378"/>
        <dbReference type="ChEBI" id="CHEBI:30013"/>
        <dbReference type="ChEBI" id="CHEBI:30616"/>
        <dbReference type="ChEBI" id="CHEBI:61977"/>
        <dbReference type="ChEBI" id="CHEBI:456216"/>
        <dbReference type="EC" id="2.7.11.1"/>
    </reaction>
</comment>
<evidence type="ECO:0000256" key="8">
    <source>
        <dbReference type="ARBA" id="ARBA00022741"/>
    </source>
</evidence>
<dbReference type="PANTHER" id="PTHR48005:SF92">
    <property type="entry name" value="REPEAT RECEPTOR-LIKE PROTEIN KINASE FAMILY PROTEIN, PUTATIVE-RELATED"/>
    <property type="match status" value="1"/>
</dbReference>
<keyword evidence="11 16" id="KW-1133">Transmembrane helix</keyword>
<dbReference type="Pfam" id="PF00069">
    <property type="entry name" value="Pkinase"/>
    <property type="match status" value="2"/>
</dbReference>
<keyword evidence="9" id="KW-0418">Kinase</keyword>
<dbReference type="PROSITE" id="PS00107">
    <property type="entry name" value="PROTEIN_KINASE_ATP"/>
    <property type="match status" value="2"/>
</dbReference>
<dbReference type="Pfam" id="PF13855">
    <property type="entry name" value="LRR_8"/>
    <property type="match status" value="1"/>
</dbReference>
<dbReference type="PRINTS" id="PR00019">
    <property type="entry name" value="LEURICHRPT"/>
</dbReference>
<evidence type="ECO:0000256" key="13">
    <source>
        <dbReference type="ARBA" id="ARBA00047899"/>
    </source>
</evidence>
<dbReference type="PANTHER" id="PTHR48005">
    <property type="entry name" value="LEUCINE RICH REPEAT KINASE 2"/>
    <property type="match status" value="1"/>
</dbReference>
<keyword evidence="3" id="KW-0723">Serine/threonine-protein kinase</keyword>
<keyword evidence="4" id="KW-0433">Leucine-rich repeat</keyword>
<keyword evidence="8 15" id="KW-0547">Nucleotide-binding</keyword>
<dbReference type="Pfam" id="PF00560">
    <property type="entry name" value="LRR_1"/>
    <property type="match status" value="1"/>
</dbReference>
<evidence type="ECO:0000256" key="4">
    <source>
        <dbReference type="ARBA" id="ARBA00022614"/>
    </source>
</evidence>
<dbReference type="InterPro" id="IPR055414">
    <property type="entry name" value="LRR_R13L4/SHOC2-like"/>
</dbReference>
<dbReference type="PROSITE" id="PS50011">
    <property type="entry name" value="PROTEIN_KINASE_DOM"/>
    <property type="match status" value="2"/>
</dbReference>
<dbReference type="PROSITE" id="PS00109">
    <property type="entry name" value="PROTEIN_KINASE_TYR"/>
    <property type="match status" value="2"/>
</dbReference>
<evidence type="ECO:0000256" key="1">
    <source>
        <dbReference type="ARBA" id="ARBA00004370"/>
    </source>
</evidence>
<evidence type="ECO:0000256" key="16">
    <source>
        <dbReference type="SAM" id="Phobius"/>
    </source>
</evidence>
<dbReference type="InterPro" id="IPR011009">
    <property type="entry name" value="Kinase-like_dom_sf"/>
</dbReference>
<evidence type="ECO:0000256" key="14">
    <source>
        <dbReference type="ARBA" id="ARBA00048679"/>
    </source>
</evidence>
<keyword evidence="19" id="KW-1185">Reference proteome</keyword>
<dbReference type="InterPro" id="IPR001611">
    <property type="entry name" value="Leu-rich_rpt"/>
</dbReference>
<dbReference type="Gene3D" id="3.30.200.20">
    <property type="entry name" value="Phosphorylase Kinase, domain 1"/>
    <property type="match status" value="2"/>
</dbReference>
<dbReference type="SUPFAM" id="SSF56112">
    <property type="entry name" value="Protein kinase-like (PK-like)"/>
    <property type="match status" value="2"/>
</dbReference>
<feature type="transmembrane region" description="Helical" evidence="16">
    <location>
        <begin position="7"/>
        <end position="24"/>
    </location>
</feature>
<organism evidence="18 19">
    <name type="scientific">Hibiscus sabdariffa</name>
    <name type="common">roselle</name>
    <dbReference type="NCBI Taxonomy" id="183260"/>
    <lineage>
        <taxon>Eukaryota</taxon>
        <taxon>Viridiplantae</taxon>
        <taxon>Streptophyta</taxon>
        <taxon>Embryophyta</taxon>
        <taxon>Tracheophyta</taxon>
        <taxon>Spermatophyta</taxon>
        <taxon>Magnoliopsida</taxon>
        <taxon>eudicotyledons</taxon>
        <taxon>Gunneridae</taxon>
        <taxon>Pentapetalae</taxon>
        <taxon>rosids</taxon>
        <taxon>malvids</taxon>
        <taxon>Malvales</taxon>
        <taxon>Malvaceae</taxon>
        <taxon>Malvoideae</taxon>
        <taxon>Hibiscus</taxon>
    </lineage>
</organism>
<gene>
    <name evidence="18" type="ORF">V6N12_027908</name>
</gene>
<evidence type="ECO:0000256" key="11">
    <source>
        <dbReference type="ARBA" id="ARBA00022989"/>
    </source>
</evidence>
<proteinExistence type="predicted"/>
<name>A0ABR2F498_9ROSI</name>
<dbReference type="InterPro" id="IPR017441">
    <property type="entry name" value="Protein_kinase_ATP_BS"/>
</dbReference>
<keyword evidence="6 16" id="KW-0812">Transmembrane</keyword>
<evidence type="ECO:0000313" key="18">
    <source>
        <dbReference type="EMBL" id="KAK8571838.1"/>
    </source>
</evidence>
<dbReference type="Gene3D" id="3.80.10.10">
    <property type="entry name" value="Ribonuclease Inhibitor"/>
    <property type="match status" value="7"/>
</dbReference>
<dbReference type="InterPro" id="IPR000719">
    <property type="entry name" value="Prot_kinase_dom"/>
</dbReference>